<reference evidence="1 2" key="1">
    <citation type="journal article" date="2018" name="Sci. Rep.">
        <title>Genomic signatures of local adaptation to the degree of environmental predictability in rotifers.</title>
        <authorList>
            <person name="Franch-Gras L."/>
            <person name="Hahn C."/>
            <person name="Garcia-Roger E.M."/>
            <person name="Carmona M.J."/>
            <person name="Serra M."/>
            <person name="Gomez A."/>
        </authorList>
    </citation>
    <scope>NUCLEOTIDE SEQUENCE [LARGE SCALE GENOMIC DNA]</scope>
    <source>
        <strain evidence="1">HYR1</strain>
    </source>
</reference>
<protein>
    <submittedName>
        <fullName evidence="1">Uncharacterized protein</fullName>
    </submittedName>
</protein>
<dbReference type="EMBL" id="REGN01002602">
    <property type="protein sequence ID" value="RNA27088.1"/>
    <property type="molecule type" value="Genomic_DNA"/>
</dbReference>
<dbReference type="Proteomes" id="UP000276133">
    <property type="component" value="Unassembled WGS sequence"/>
</dbReference>
<keyword evidence="2" id="KW-1185">Reference proteome</keyword>
<accession>A0A3M7RUS6</accession>
<proteinExistence type="predicted"/>
<organism evidence="1 2">
    <name type="scientific">Brachionus plicatilis</name>
    <name type="common">Marine rotifer</name>
    <name type="synonym">Brachionus muelleri</name>
    <dbReference type="NCBI Taxonomy" id="10195"/>
    <lineage>
        <taxon>Eukaryota</taxon>
        <taxon>Metazoa</taxon>
        <taxon>Spiralia</taxon>
        <taxon>Gnathifera</taxon>
        <taxon>Rotifera</taxon>
        <taxon>Eurotatoria</taxon>
        <taxon>Monogononta</taxon>
        <taxon>Pseudotrocha</taxon>
        <taxon>Ploima</taxon>
        <taxon>Brachionidae</taxon>
        <taxon>Brachionus</taxon>
    </lineage>
</organism>
<comment type="caution">
    <text evidence="1">The sequence shown here is derived from an EMBL/GenBank/DDBJ whole genome shotgun (WGS) entry which is preliminary data.</text>
</comment>
<evidence type="ECO:0000313" key="1">
    <source>
        <dbReference type="EMBL" id="RNA27088.1"/>
    </source>
</evidence>
<gene>
    <name evidence="1" type="ORF">BpHYR1_028561</name>
</gene>
<dbReference type="AlphaFoldDB" id="A0A3M7RUS6"/>
<evidence type="ECO:0000313" key="2">
    <source>
        <dbReference type="Proteomes" id="UP000276133"/>
    </source>
</evidence>
<sequence length="64" mass="7601">MHITSVFRVFIQHIQCCVSASRFFPSYGSPSLNKNDKIGLDKKFRYIANLFFENFIYLKNLKYT</sequence>
<name>A0A3M7RUS6_BRAPC</name>